<accession>A0A7V1LNC0</accession>
<evidence type="ECO:0008006" key="3">
    <source>
        <dbReference type="Google" id="ProtNLM"/>
    </source>
</evidence>
<keyword evidence="1" id="KW-0732">Signal</keyword>
<evidence type="ECO:0000256" key="1">
    <source>
        <dbReference type="SAM" id="SignalP"/>
    </source>
</evidence>
<feature type="signal peptide" evidence="1">
    <location>
        <begin position="1"/>
        <end position="16"/>
    </location>
</feature>
<feature type="non-terminal residue" evidence="2">
    <location>
        <position position="129"/>
    </location>
</feature>
<sequence>MKKIIFVILMVSALWAQDNSGFSMLKLPGGVRMAGLNSTGTALGGDAGMIYSNPAGVLRGSGSSVMFNLQQGLLDATHSSVAAVFKKGKSAWFLDAEYLTIPGIEIRGDVPLDEPQGITSAFNLALGVG</sequence>
<evidence type="ECO:0000313" key="2">
    <source>
        <dbReference type="EMBL" id="HED11194.1"/>
    </source>
</evidence>
<reference evidence="2" key="1">
    <citation type="journal article" date="2020" name="mSystems">
        <title>Genome- and Community-Level Interaction Insights into Carbon Utilization and Element Cycling Functions of Hydrothermarchaeota in Hydrothermal Sediment.</title>
        <authorList>
            <person name="Zhou Z."/>
            <person name="Liu Y."/>
            <person name="Xu W."/>
            <person name="Pan J."/>
            <person name="Luo Z.H."/>
            <person name="Li M."/>
        </authorList>
    </citation>
    <scope>NUCLEOTIDE SEQUENCE [LARGE SCALE GENOMIC DNA]</scope>
    <source>
        <strain evidence="2">HyVt-456</strain>
    </source>
</reference>
<comment type="caution">
    <text evidence="2">The sequence shown here is derived from an EMBL/GenBank/DDBJ whole genome shotgun (WGS) entry which is preliminary data.</text>
</comment>
<protein>
    <recommendedName>
        <fullName evidence="3">Aromatic hydrocarbon degradation protein</fullName>
    </recommendedName>
</protein>
<dbReference type="AlphaFoldDB" id="A0A7V1LNC0"/>
<dbReference type="EMBL" id="DRLD01000306">
    <property type="protein sequence ID" value="HED11194.1"/>
    <property type="molecule type" value="Genomic_DNA"/>
</dbReference>
<dbReference type="Proteomes" id="UP000886005">
    <property type="component" value="Unassembled WGS sequence"/>
</dbReference>
<organism evidence="2">
    <name type="scientific">Caldithrix abyssi</name>
    <dbReference type="NCBI Taxonomy" id="187145"/>
    <lineage>
        <taxon>Bacteria</taxon>
        <taxon>Pseudomonadati</taxon>
        <taxon>Calditrichota</taxon>
        <taxon>Calditrichia</taxon>
        <taxon>Calditrichales</taxon>
        <taxon>Calditrichaceae</taxon>
        <taxon>Caldithrix</taxon>
    </lineage>
</organism>
<feature type="chain" id="PRO_5031405652" description="Aromatic hydrocarbon degradation protein" evidence="1">
    <location>
        <begin position="17"/>
        <end position="129"/>
    </location>
</feature>
<proteinExistence type="predicted"/>
<name>A0A7V1LNC0_CALAY</name>
<gene>
    <name evidence="2" type="ORF">ENJ10_10945</name>
</gene>